<sequence>MHAAAAGQPLFTSPVFGDASGQIDTVRWAAASGEESDTGCRISTRDVAIEHTEIGGERAVMARVRTSKTYRGDGNRT</sequence>
<accession>A0AAN7M7X6</accession>
<keyword evidence="2" id="KW-1185">Reference proteome</keyword>
<protein>
    <submittedName>
        <fullName evidence="1">Uncharacterized protein</fullName>
    </submittedName>
</protein>
<dbReference type="EMBL" id="JAXQNO010000009">
    <property type="protein sequence ID" value="KAK4791230.1"/>
    <property type="molecule type" value="Genomic_DNA"/>
</dbReference>
<proteinExistence type="predicted"/>
<gene>
    <name evidence="1" type="ORF">SAY86_031643</name>
</gene>
<comment type="caution">
    <text evidence="1">The sequence shown here is derived from an EMBL/GenBank/DDBJ whole genome shotgun (WGS) entry which is preliminary data.</text>
</comment>
<dbReference type="Proteomes" id="UP001346149">
    <property type="component" value="Unassembled WGS sequence"/>
</dbReference>
<evidence type="ECO:0000313" key="2">
    <source>
        <dbReference type="Proteomes" id="UP001346149"/>
    </source>
</evidence>
<evidence type="ECO:0000313" key="1">
    <source>
        <dbReference type="EMBL" id="KAK4791230.1"/>
    </source>
</evidence>
<reference evidence="1 2" key="1">
    <citation type="journal article" date="2023" name="Hortic Res">
        <title>Pangenome of water caltrop reveals structural variations and asymmetric subgenome divergence after allopolyploidization.</title>
        <authorList>
            <person name="Zhang X."/>
            <person name="Chen Y."/>
            <person name="Wang L."/>
            <person name="Yuan Y."/>
            <person name="Fang M."/>
            <person name="Shi L."/>
            <person name="Lu R."/>
            <person name="Comes H.P."/>
            <person name="Ma Y."/>
            <person name="Chen Y."/>
            <person name="Huang G."/>
            <person name="Zhou Y."/>
            <person name="Zheng Z."/>
            <person name="Qiu Y."/>
        </authorList>
    </citation>
    <scope>NUCLEOTIDE SEQUENCE [LARGE SCALE GENOMIC DNA]</scope>
    <source>
        <strain evidence="1">F231</strain>
    </source>
</reference>
<dbReference type="AlphaFoldDB" id="A0AAN7M7X6"/>
<name>A0AAN7M7X6_TRANT</name>
<organism evidence="1 2">
    <name type="scientific">Trapa natans</name>
    <name type="common">Water chestnut</name>
    <dbReference type="NCBI Taxonomy" id="22666"/>
    <lineage>
        <taxon>Eukaryota</taxon>
        <taxon>Viridiplantae</taxon>
        <taxon>Streptophyta</taxon>
        <taxon>Embryophyta</taxon>
        <taxon>Tracheophyta</taxon>
        <taxon>Spermatophyta</taxon>
        <taxon>Magnoliopsida</taxon>
        <taxon>eudicotyledons</taxon>
        <taxon>Gunneridae</taxon>
        <taxon>Pentapetalae</taxon>
        <taxon>rosids</taxon>
        <taxon>malvids</taxon>
        <taxon>Myrtales</taxon>
        <taxon>Lythraceae</taxon>
        <taxon>Trapa</taxon>
    </lineage>
</organism>